<dbReference type="InterPro" id="IPR016181">
    <property type="entry name" value="Acyl_CoA_acyltransferase"/>
</dbReference>
<comment type="similarity">
    <text evidence="3">Belongs to the acetyltransferase family. MAK3 subfamily.</text>
</comment>
<evidence type="ECO:0000256" key="1">
    <source>
        <dbReference type="ARBA" id="ARBA00022679"/>
    </source>
</evidence>
<keyword evidence="6" id="KW-1185">Reference proteome</keyword>
<feature type="domain" description="N-acetyltransferase" evidence="4">
    <location>
        <begin position="33"/>
        <end position="193"/>
    </location>
</feature>
<dbReference type="EMBL" id="CAICTM010000245">
    <property type="protein sequence ID" value="CAB9505871.1"/>
    <property type="molecule type" value="Genomic_DNA"/>
</dbReference>
<gene>
    <name evidence="5" type="ORF">SEMRO_246_G097790.1</name>
</gene>
<organism evidence="5 6">
    <name type="scientific">Seminavis robusta</name>
    <dbReference type="NCBI Taxonomy" id="568900"/>
    <lineage>
        <taxon>Eukaryota</taxon>
        <taxon>Sar</taxon>
        <taxon>Stramenopiles</taxon>
        <taxon>Ochrophyta</taxon>
        <taxon>Bacillariophyta</taxon>
        <taxon>Bacillariophyceae</taxon>
        <taxon>Bacillariophycidae</taxon>
        <taxon>Naviculales</taxon>
        <taxon>Naviculaceae</taxon>
        <taxon>Seminavis</taxon>
    </lineage>
</organism>
<accession>A0A9N8H985</accession>
<dbReference type="Proteomes" id="UP001153069">
    <property type="component" value="Unassembled WGS sequence"/>
</dbReference>
<dbReference type="Pfam" id="PF00583">
    <property type="entry name" value="Acetyltransf_1"/>
    <property type="match status" value="1"/>
</dbReference>
<dbReference type="PROSITE" id="PS51186">
    <property type="entry name" value="GNAT"/>
    <property type="match status" value="1"/>
</dbReference>
<dbReference type="Gene3D" id="3.40.630.30">
    <property type="match status" value="1"/>
</dbReference>
<evidence type="ECO:0000259" key="4">
    <source>
        <dbReference type="PROSITE" id="PS51186"/>
    </source>
</evidence>
<evidence type="ECO:0000313" key="5">
    <source>
        <dbReference type="EMBL" id="CAB9505871.1"/>
    </source>
</evidence>
<dbReference type="PANTHER" id="PTHR45896:SF1">
    <property type="entry name" value="N-ALPHA-ACETYLTRANSFERASE 30"/>
    <property type="match status" value="1"/>
</dbReference>
<protein>
    <submittedName>
        <fullName evidence="5">Alpha-acetyltransferase 30</fullName>
    </submittedName>
</protein>
<evidence type="ECO:0000256" key="3">
    <source>
        <dbReference type="ARBA" id="ARBA00024025"/>
    </source>
</evidence>
<dbReference type="PANTHER" id="PTHR45896">
    <property type="entry name" value="N-ALPHA-ACETYLTRANSFERASE 30"/>
    <property type="match status" value="1"/>
</dbReference>
<dbReference type="AlphaFoldDB" id="A0A9N8H985"/>
<dbReference type="GO" id="GO:0004596">
    <property type="term" value="F:protein-N-terminal amino-acid acetyltransferase activity"/>
    <property type="evidence" value="ECO:0007669"/>
    <property type="project" value="InterPro"/>
</dbReference>
<keyword evidence="2" id="KW-0012">Acyltransferase</keyword>
<evidence type="ECO:0000256" key="2">
    <source>
        <dbReference type="ARBA" id="ARBA00023315"/>
    </source>
</evidence>
<proteinExistence type="inferred from homology"/>
<dbReference type="InterPro" id="IPR000182">
    <property type="entry name" value="GNAT_dom"/>
</dbReference>
<evidence type="ECO:0000313" key="6">
    <source>
        <dbReference type="Proteomes" id="UP001153069"/>
    </source>
</evidence>
<dbReference type="CDD" id="cd04301">
    <property type="entry name" value="NAT_SF"/>
    <property type="match status" value="1"/>
</dbReference>
<reference evidence="5" key="1">
    <citation type="submission" date="2020-06" db="EMBL/GenBank/DDBJ databases">
        <authorList>
            <consortium name="Plant Systems Biology data submission"/>
        </authorList>
    </citation>
    <scope>NUCLEOTIDE SEQUENCE</scope>
    <source>
        <strain evidence="5">D6</strain>
    </source>
</reference>
<sequence length="193" mass="22110">MSTQVEELTGRLSKVALADVQGKEEEEEEIDGIEFVNYTDESQLEYVMDLVGRDLSEPYSIFTFRYFLARFPSLCLLAVSTEDSSREPIGCVVGKVDDEEVFQAGEMKTVPTGYIGMLAVSKEYRRRGIGKALVKRVVERMKKLGCTSVTLETEVSNVTAQRLYQDSFGFIREELLVRYYLNFGDAYRLRLWF</sequence>
<name>A0A9N8H985_9STRA</name>
<keyword evidence="1" id="KW-0808">Transferase</keyword>
<dbReference type="SUPFAM" id="SSF55729">
    <property type="entry name" value="Acyl-CoA N-acyltransferases (Nat)"/>
    <property type="match status" value="1"/>
</dbReference>
<dbReference type="OrthoDB" id="249099at2759"/>
<dbReference type="GO" id="GO:0031417">
    <property type="term" value="C:NatC complex"/>
    <property type="evidence" value="ECO:0007669"/>
    <property type="project" value="TreeGrafter"/>
</dbReference>
<dbReference type="InterPro" id="IPR044542">
    <property type="entry name" value="NAA30-like"/>
</dbReference>
<comment type="caution">
    <text evidence="5">The sequence shown here is derived from an EMBL/GenBank/DDBJ whole genome shotgun (WGS) entry which is preliminary data.</text>
</comment>